<gene>
    <name evidence="3" type="ORF">GKD88_05065</name>
    <name evidence="2" type="ORF">GKE08_06335</name>
</gene>
<keyword evidence="5" id="KW-1185">Reference proteome</keyword>
<sequence length="86" mass="9561">MTFWMFVFVFVNLAEILLCLWDKFCACTHRWRVPEKVFFTLAFLGGALGLIAGMILAHHKVSKPSFVKVAAAAGVVNLIGMALLFN</sequence>
<evidence type="ECO:0000313" key="2">
    <source>
        <dbReference type="EMBL" id="MSA88940.1"/>
    </source>
</evidence>
<dbReference type="InterPro" id="IPR010718">
    <property type="entry name" value="DUF1294"/>
</dbReference>
<organism evidence="2 4">
    <name type="scientific">Holdemania massiliensis</name>
    <dbReference type="NCBI Taxonomy" id="1468449"/>
    <lineage>
        <taxon>Bacteria</taxon>
        <taxon>Bacillati</taxon>
        <taxon>Bacillota</taxon>
        <taxon>Erysipelotrichia</taxon>
        <taxon>Erysipelotrichales</taxon>
        <taxon>Erysipelotrichaceae</taxon>
        <taxon>Holdemania</taxon>
    </lineage>
</organism>
<evidence type="ECO:0000256" key="1">
    <source>
        <dbReference type="SAM" id="Phobius"/>
    </source>
</evidence>
<feature type="transmembrane region" description="Helical" evidence="1">
    <location>
        <begin position="37"/>
        <end position="59"/>
    </location>
</feature>
<keyword evidence="1" id="KW-0472">Membrane</keyword>
<comment type="caution">
    <text evidence="2">The sequence shown here is derived from an EMBL/GenBank/DDBJ whole genome shotgun (WGS) entry which is preliminary data.</text>
</comment>
<dbReference type="Proteomes" id="UP000480929">
    <property type="component" value="Unassembled WGS sequence"/>
</dbReference>
<evidence type="ECO:0000313" key="4">
    <source>
        <dbReference type="Proteomes" id="UP000433575"/>
    </source>
</evidence>
<proteinExistence type="predicted"/>
<keyword evidence="1" id="KW-0812">Transmembrane</keyword>
<dbReference type="OrthoDB" id="1698854at2"/>
<evidence type="ECO:0000313" key="3">
    <source>
        <dbReference type="EMBL" id="MSC32487.1"/>
    </source>
</evidence>
<dbReference type="AlphaFoldDB" id="A0A6N7S5N4"/>
<feature type="transmembrane region" description="Helical" evidence="1">
    <location>
        <begin position="65"/>
        <end position="85"/>
    </location>
</feature>
<dbReference type="Proteomes" id="UP000433575">
    <property type="component" value="Unassembled WGS sequence"/>
</dbReference>
<dbReference type="EMBL" id="WKPI01000005">
    <property type="protein sequence ID" value="MSC32487.1"/>
    <property type="molecule type" value="Genomic_DNA"/>
</dbReference>
<keyword evidence="1" id="KW-1133">Transmembrane helix</keyword>
<dbReference type="EMBL" id="WKPJ01000006">
    <property type="protein sequence ID" value="MSA88940.1"/>
    <property type="molecule type" value="Genomic_DNA"/>
</dbReference>
<accession>A0A6N7S5N4</accession>
<evidence type="ECO:0000313" key="5">
    <source>
        <dbReference type="Proteomes" id="UP000480929"/>
    </source>
</evidence>
<dbReference type="RefSeq" id="WP_154238352.1">
    <property type="nucleotide sequence ID" value="NZ_CALJPI010000243.1"/>
</dbReference>
<name>A0A6N7S5N4_9FIRM</name>
<dbReference type="Pfam" id="PF06961">
    <property type="entry name" value="DUF1294"/>
    <property type="match status" value="1"/>
</dbReference>
<feature type="transmembrane region" description="Helical" evidence="1">
    <location>
        <begin position="6"/>
        <end position="25"/>
    </location>
</feature>
<protein>
    <submittedName>
        <fullName evidence="2">DUF1294 domain-containing protein</fullName>
    </submittedName>
</protein>
<reference evidence="4 5" key="1">
    <citation type="journal article" date="2019" name="Nat. Med.">
        <title>A library of human gut bacterial isolates paired with longitudinal multiomics data enables mechanistic microbiome research.</title>
        <authorList>
            <person name="Poyet M."/>
            <person name="Groussin M."/>
            <person name="Gibbons S.M."/>
            <person name="Avila-Pacheco J."/>
            <person name="Jiang X."/>
            <person name="Kearney S.M."/>
            <person name="Perrotta A.R."/>
            <person name="Berdy B."/>
            <person name="Zhao S."/>
            <person name="Lieberman T.D."/>
            <person name="Swanson P.K."/>
            <person name="Smith M."/>
            <person name="Roesemann S."/>
            <person name="Alexander J.E."/>
            <person name="Rich S.A."/>
            <person name="Livny J."/>
            <person name="Vlamakis H."/>
            <person name="Clish C."/>
            <person name="Bullock K."/>
            <person name="Deik A."/>
            <person name="Scott J."/>
            <person name="Pierce K.A."/>
            <person name="Xavier R.J."/>
            <person name="Alm E.J."/>
        </authorList>
    </citation>
    <scope>NUCLEOTIDE SEQUENCE [LARGE SCALE GENOMIC DNA]</scope>
    <source>
        <strain evidence="2 4">BIOML-A4</strain>
        <strain evidence="3 5">BIOML-A5</strain>
    </source>
</reference>